<accession>A0A225DGZ4</accession>
<dbReference type="AlphaFoldDB" id="A0A225DGZ4"/>
<organism evidence="2 3">
    <name type="scientific">Fimbriiglobus ruber</name>
    <dbReference type="NCBI Taxonomy" id="1908690"/>
    <lineage>
        <taxon>Bacteria</taxon>
        <taxon>Pseudomonadati</taxon>
        <taxon>Planctomycetota</taxon>
        <taxon>Planctomycetia</taxon>
        <taxon>Gemmatales</taxon>
        <taxon>Gemmataceae</taxon>
        <taxon>Fimbriiglobus</taxon>
    </lineage>
</organism>
<feature type="region of interest" description="Disordered" evidence="1">
    <location>
        <begin position="98"/>
        <end position="117"/>
    </location>
</feature>
<gene>
    <name evidence="2" type="ORF">FRUB_06320</name>
</gene>
<dbReference type="EMBL" id="NIDE01000012">
    <property type="protein sequence ID" value="OWK38944.1"/>
    <property type="molecule type" value="Genomic_DNA"/>
</dbReference>
<protein>
    <submittedName>
        <fullName evidence="2">Uncharacterized protein</fullName>
    </submittedName>
</protein>
<evidence type="ECO:0000256" key="1">
    <source>
        <dbReference type="SAM" id="MobiDB-lite"/>
    </source>
</evidence>
<sequence length="117" mass="12590">MGEDAKLVRRGRPGLADGSNQLTFLSKSDVTLVLSWTAHADGLMEIASALDELKLLLRRVRGQGLGIDKFQALIAARMEATKLARQASAAKAACDRLLTPERSLKPPPDAEAITHQS</sequence>
<evidence type="ECO:0000313" key="2">
    <source>
        <dbReference type="EMBL" id="OWK38944.1"/>
    </source>
</evidence>
<evidence type="ECO:0000313" key="3">
    <source>
        <dbReference type="Proteomes" id="UP000214646"/>
    </source>
</evidence>
<reference evidence="3" key="1">
    <citation type="submission" date="2017-06" db="EMBL/GenBank/DDBJ databases">
        <title>Genome analysis of Fimbriiglobus ruber SP5, the first member of the order Planctomycetales with confirmed chitinolytic capability.</title>
        <authorList>
            <person name="Ravin N.V."/>
            <person name="Rakitin A.L."/>
            <person name="Ivanova A.A."/>
            <person name="Beletsky A.V."/>
            <person name="Kulichevskaya I.S."/>
            <person name="Mardanov A.V."/>
            <person name="Dedysh S.N."/>
        </authorList>
    </citation>
    <scope>NUCLEOTIDE SEQUENCE [LARGE SCALE GENOMIC DNA]</scope>
    <source>
        <strain evidence="3">SP5</strain>
    </source>
</reference>
<proteinExistence type="predicted"/>
<dbReference type="Proteomes" id="UP000214646">
    <property type="component" value="Unassembled WGS sequence"/>
</dbReference>
<dbReference type="RefSeq" id="WP_088257186.1">
    <property type="nucleotide sequence ID" value="NZ_NIDE01000012.1"/>
</dbReference>
<name>A0A225DGZ4_9BACT</name>
<comment type="caution">
    <text evidence="2">The sequence shown here is derived from an EMBL/GenBank/DDBJ whole genome shotgun (WGS) entry which is preliminary data.</text>
</comment>
<keyword evidence="3" id="KW-1185">Reference proteome</keyword>